<dbReference type="Proteomes" id="UP000193200">
    <property type="component" value="Unassembled WGS sequence"/>
</dbReference>
<dbReference type="SUPFAM" id="SSF53041">
    <property type="entry name" value="Resolvase-like"/>
    <property type="match status" value="1"/>
</dbReference>
<evidence type="ECO:0000313" key="4">
    <source>
        <dbReference type="Proteomes" id="UP000193200"/>
    </source>
</evidence>
<protein>
    <submittedName>
        <fullName evidence="3">Recombinase</fullName>
    </submittedName>
</protein>
<dbReference type="OrthoDB" id="7277848at2"/>
<gene>
    <name evidence="3" type="ORF">OCH7691_03409</name>
</gene>
<dbReference type="AlphaFoldDB" id="A0A1Y5TTJ7"/>
<sequence length="220" mass="24540">MSFVSVTQQFNTTTSMGRLTLNVLLSFAQFEREVTAERIRDKIAASKQKGMWMGGPVPLSYDVRDRRLQVNEDKAGIVRCLYALYLELGSVRLLIAEADRRGIRTKRRPRRSGPQVGGLPFTRGGLYQLLANPIHAGRVSHRGTTYPGQHQGIVDEGLWNAVQERLKANSAPRRSGTNVASPALLAGLLHDETGERLSPTHAVRNGRRYRYYVSRPLTGT</sequence>
<dbReference type="InParanoid" id="A0A1Y5TTJ7"/>
<dbReference type="Pfam" id="PF07508">
    <property type="entry name" value="Recombinase"/>
    <property type="match status" value="1"/>
</dbReference>
<evidence type="ECO:0000259" key="1">
    <source>
        <dbReference type="PROSITE" id="PS51736"/>
    </source>
</evidence>
<dbReference type="Gene3D" id="3.40.50.1390">
    <property type="entry name" value="Resolvase, N-terminal catalytic domain"/>
    <property type="match status" value="1"/>
</dbReference>
<organism evidence="3 4">
    <name type="scientific">Oceanibacterium hippocampi</name>
    <dbReference type="NCBI Taxonomy" id="745714"/>
    <lineage>
        <taxon>Bacteria</taxon>
        <taxon>Pseudomonadati</taxon>
        <taxon>Pseudomonadota</taxon>
        <taxon>Alphaproteobacteria</taxon>
        <taxon>Sneathiellales</taxon>
        <taxon>Sneathiellaceae</taxon>
        <taxon>Oceanibacterium</taxon>
    </lineage>
</organism>
<dbReference type="PANTHER" id="PTHR30461">
    <property type="entry name" value="DNA-INVERTASE FROM LAMBDOID PROPHAGE"/>
    <property type="match status" value="1"/>
</dbReference>
<dbReference type="InterPro" id="IPR038109">
    <property type="entry name" value="DNA_bind_recomb_sf"/>
</dbReference>
<keyword evidence="4" id="KW-1185">Reference proteome</keyword>
<dbReference type="Pfam" id="PF00239">
    <property type="entry name" value="Resolvase"/>
    <property type="match status" value="1"/>
</dbReference>
<feature type="domain" description="Resolvase/invertase-type recombinase catalytic" evidence="1">
    <location>
        <begin position="1"/>
        <end position="50"/>
    </location>
</feature>
<dbReference type="PROSITE" id="PS51737">
    <property type="entry name" value="RECOMBINASE_DNA_BIND"/>
    <property type="match status" value="1"/>
</dbReference>
<proteinExistence type="predicted"/>
<dbReference type="PANTHER" id="PTHR30461:SF23">
    <property type="entry name" value="DNA RECOMBINASE-RELATED"/>
    <property type="match status" value="1"/>
</dbReference>
<evidence type="ECO:0000259" key="2">
    <source>
        <dbReference type="PROSITE" id="PS51737"/>
    </source>
</evidence>
<reference evidence="3 4" key="1">
    <citation type="submission" date="2017-03" db="EMBL/GenBank/DDBJ databases">
        <authorList>
            <person name="Afonso C.L."/>
            <person name="Miller P.J."/>
            <person name="Scott M.A."/>
            <person name="Spackman E."/>
            <person name="Goraichik I."/>
            <person name="Dimitrov K.M."/>
            <person name="Suarez D.L."/>
            <person name="Swayne D.E."/>
        </authorList>
    </citation>
    <scope>NUCLEOTIDE SEQUENCE [LARGE SCALE GENOMIC DNA]</scope>
    <source>
        <strain evidence="3 4">CECT 7691</strain>
    </source>
</reference>
<dbReference type="InterPro" id="IPR036162">
    <property type="entry name" value="Resolvase-like_N_sf"/>
</dbReference>
<dbReference type="InterPro" id="IPR011109">
    <property type="entry name" value="DNA_bind_recombinase_dom"/>
</dbReference>
<dbReference type="GO" id="GO:0003677">
    <property type="term" value="F:DNA binding"/>
    <property type="evidence" value="ECO:0007669"/>
    <property type="project" value="InterPro"/>
</dbReference>
<feature type="domain" description="Recombinase" evidence="2">
    <location>
        <begin position="58"/>
        <end position="172"/>
    </location>
</feature>
<dbReference type="GO" id="GO:0000150">
    <property type="term" value="F:DNA strand exchange activity"/>
    <property type="evidence" value="ECO:0007669"/>
    <property type="project" value="InterPro"/>
</dbReference>
<dbReference type="InterPro" id="IPR006119">
    <property type="entry name" value="Resolv_N"/>
</dbReference>
<dbReference type="InterPro" id="IPR050639">
    <property type="entry name" value="SSR_resolvase"/>
</dbReference>
<dbReference type="EMBL" id="FWFR01000003">
    <property type="protein sequence ID" value="SLN71883.1"/>
    <property type="molecule type" value="Genomic_DNA"/>
</dbReference>
<accession>A0A1Y5TTJ7</accession>
<name>A0A1Y5TTJ7_9PROT</name>
<evidence type="ECO:0000313" key="3">
    <source>
        <dbReference type="EMBL" id="SLN71883.1"/>
    </source>
</evidence>
<dbReference type="Gene3D" id="3.90.1750.20">
    <property type="entry name" value="Putative Large Serine Recombinase, Chain B, Domain 2"/>
    <property type="match status" value="1"/>
</dbReference>
<dbReference type="PROSITE" id="PS51736">
    <property type="entry name" value="RECOMBINASES_3"/>
    <property type="match status" value="1"/>
</dbReference>